<comment type="caution">
    <text evidence="1">The sequence shown here is derived from an EMBL/GenBank/DDBJ whole genome shotgun (WGS) entry which is preliminary data.</text>
</comment>
<evidence type="ECO:0000313" key="2">
    <source>
        <dbReference type="Proteomes" id="UP000821845"/>
    </source>
</evidence>
<accession>A0ACB7RL42</accession>
<evidence type="ECO:0000313" key="1">
    <source>
        <dbReference type="EMBL" id="KAH6922910.1"/>
    </source>
</evidence>
<organism evidence="1 2">
    <name type="scientific">Hyalomma asiaticum</name>
    <name type="common">Tick</name>
    <dbReference type="NCBI Taxonomy" id="266040"/>
    <lineage>
        <taxon>Eukaryota</taxon>
        <taxon>Metazoa</taxon>
        <taxon>Ecdysozoa</taxon>
        <taxon>Arthropoda</taxon>
        <taxon>Chelicerata</taxon>
        <taxon>Arachnida</taxon>
        <taxon>Acari</taxon>
        <taxon>Parasitiformes</taxon>
        <taxon>Ixodida</taxon>
        <taxon>Ixodoidea</taxon>
        <taxon>Ixodidae</taxon>
        <taxon>Hyalomminae</taxon>
        <taxon>Hyalomma</taxon>
    </lineage>
</organism>
<name>A0ACB7RL42_HYAAI</name>
<dbReference type="EMBL" id="CM023489">
    <property type="protein sequence ID" value="KAH6922910.1"/>
    <property type="molecule type" value="Genomic_DNA"/>
</dbReference>
<gene>
    <name evidence="1" type="ORF">HPB50_020108</name>
</gene>
<sequence length="574" mass="62875">MFFTPVSLSTVRYPDSSKPNKAVLLETDGTIRHEAVFKEKKQDGKMSVVAGYLAFSPNGTVKADMVFVNYGRRKDMDQVEGSGVEVKGRICLARFGGAHPVDKCRNCHERGGVGLLVFPDPEDVAPLGPTKVYPHTAFVDGSALQRGSLYHYGDPETPGYPSVGKAIRVEDTSNLSPIPALVIGYDDAAVFLKSLGGEQLGWKGGLNDSYKTGPLFPEGSSTSRTLELHYPSPRYDVDRFVITGAHHDSWGYGAIEPSSATAALLELGRAFGALLKRGWAPRRTIVLASWAAGQMAFAGSSEWVEENIVLLDSGAVGYVTVDSCVSGPRFEVHASPTLRDVVYKAAQQVPNGSVKLLSAWEKAEGKKKPRIPLIHGVGDHAAFSFYAGIPSIEFTFRPKEMNAALMLRLADDAVLPYRVSELATELRTAADALKASLAREMSKQNMSLDWLISEIKKFQKSARNFQSWLDKQKKIDKPTMRMVNERLVLIERAFIDREGQVGKANVRNMAFGADPEEAFAGKVFASLHESVYHARRQEGAAQAATAWKHVHVDLSRLVLAVRMCNHLLDLAKLI</sequence>
<proteinExistence type="predicted"/>
<dbReference type="Proteomes" id="UP000821845">
    <property type="component" value="Chromosome 9"/>
</dbReference>
<keyword evidence="2" id="KW-1185">Reference proteome</keyword>
<reference evidence="1" key="1">
    <citation type="submission" date="2020-05" db="EMBL/GenBank/DDBJ databases">
        <title>Large-scale comparative analyses of tick genomes elucidate their genetic diversity and vector capacities.</title>
        <authorList>
            <person name="Jia N."/>
            <person name="Wang J."/>
            <person name="Shi W."/>
            <person name="Du L."/>
            <person name="Sun Y."/>
            <person name="Zhan W."/>
            <person name="Jiang J."/>
            <person name="Wang Q."/>
            <person name="Zhang B."/>
            <person name="Ji P."/>
            <person name="Sakyi L.B."/>
            <person name="Cui X."/>
            <person name="Yuan T."/>
            <person name="Jiang B."/>
            <person name="Yang W."/>
            <person name="Lam T.T.-Y."/>
            <person name="Chang Q."/>
            <person name="Ding S."/>
            <person name="Wang X."/>
            <person name="Zhu J."/>
            <person name="Ruan X."/>
            <person name="Zhao L."/>
            <person name="Wei J."/>
            <person name="Que T."/>
            <person name="Du C."/>
            <person name="Cheng J."/>
            <person name="Dai P."/>
            <person name="Han X."/>
            <person name="Huang E."/>
            <person name="Gao Y."/>
            <person name="Liu J."/>
            <person name="Shao H."/>
            <person name="Ye R."/>
            <person name="Li L."/>
            <person name="Wei W."/>
            <person name="Wang X."/>
            <person name="Wang C."/>
            <person name="Yang T."/>
            <person name="Huo Q."/>
            <person name="Li W."/>
            <person name="Guo W."/>
            <person name="Chen H."/>
            <person name="Zhou L."/>
            <person name="Ni X."/>
            <person name="Tian J."/>
            <person name="Zhou Y."/>
            <person name="Sheng Y."/>
            <person name="Liu T."/>
            <person name="Pan Y."/>
            <person name="Xia L."/>
            <person name="Li J."/>
            <person name="Zhao F."/>
            <person name="Cao W."/>
        </authorList>
    </citation>
    <scope>NUCLEOTIDE SEQUENCE</scope>
    <source>
        <strain evidence="1">Hyas-2018</strain>
    </source>
</reference>
<protein>
    <submittedName>
        <fullName evidence="1">Uncharacterized protein</fullName>
    </submittedName>
</protein>